<feature type="domain" description="Core-binding (CB)" evidence="7">
    <location>
        <begin position="1"/>
        <end position="83"/>
    </location>
</feature>
<keyword evidence="3 5" id="KW-0238">DNA-binding</keyword>
<evidence type="ECO:0000259" key="7">
    <source>
        <dbReference type="PROSITE" id="PS51900"/>
    </source>
</evidence>
<dbReference type="InterPro" id="IPR002104">
    <property type="entry name" value="Integrase_catalytic"/>
</dbReference>
<evidence type="ECO:0000256" key="3">
    <source>
        <dbReference type="ARBA" id="ARBA00023125"/>
    </source>
</evidence>
<keyword evidence="4" id="KW-0233">DNA recombination</keyword>
<dbReference type="InterPro" id="IPR013762">
    <property type="entry name" value="Integrase-like_cat_sf"/>
</dbReference>
<comment type="similarity">
    <text evidence="1">Belongs to the 'phage' integrase family.</text>
</comment>
<dbReference type="Pfam" id="PF00589">
    <property type="entry name" value="Phage_integrase"/>
    <property type="match status" value="1"/>
</dbReference>
<evidence type="ECO:0000256" key="2">
    <source>
        <dbReference type="ARBA" id="ARBA00022908"/>
    </source>
</evidence>
<reference evidence="8 9" key="1">
    <citation type="submission" date="2023-09" db="EMBL/GenBank/DDBJ databases">
        <title>Novel taxa isolated from Blanes Bay.</title>
        <authorList>
            <person name="Rey-Velasco X."/>
            <person name="Lucena T."/>
        </authorList>
    </citation>
    <scope>NUCLEOTIDE SEQUENCE [LARGE SCALE GENOMIC DNA]</scope>
    <source>
        <strain evidence="8 9">S356</strain>
    </source>
</reference>
<organism evidence="8 9">
    <name type="scientific">Asprobacillus argus</name>
    <dbReference type="NCBI Taxonomy" id="3076534"/>
    <lineage>
        <taxon>Bacteria</taxon>
        <taxon>Pseudomonadati</taxon>
        <taxon>Bacteroidota</taxon>
        <taxon>Flavobacteriia</taxon>
        <taxon>Flavobacteriales</taxon>
        <taxon>Flavobacteriaceae</taxon>
        <taxon>Asprobacillus</taxon>
    </lineage>
</organism>
<dbReference type="PROSITE" id="PS51898">
    <property type="entry name" value="TYR_RECOMBINASE"/>
    <property type="match status" value="1"/>
</dbReference>
<keyword evidence="9" id="KW-1185">Reference proteome</keyword>
<dbReference type="InterPro" id="IPR011010">
    <property type="entry name" value="DNA_brk_join_enz"/>
</dbReference>
<sequence length="287" mass="33173">MSHLLDFKTILEIKRYSQNTIESYMSSLNTFTKEHEYTIEILEKLSDKDIILSSVNSIKKKNYSVSSQKQLIGALKLFYKEIFKRSIDFSIIYPTRKSEHLPSILSKKEMYDIITSTENCKHKTIIATIYGLGLRISELINLCIVDIDSDRMLVTIKNSKGKKDRVIMLPNNLLLLLRKYFIKYRPKVFLFEGVGYKKYSDSSIRKILKKAVVNCEIRKHVTVHTLRHSFATHLLENGTDIRIIQKLLGHKNINTTLVYVKVADSTIKNVKSPIEDLIILKTSDVKA</sequence>
<keyword evidence="2" id="KW-0229">DNA integration</keyword>
<evidence type="ECO:0000256" key="1">
    <source>
        <dbReference type="ARBA" id="ARBA00008857"/>
    </source>
</evidence>
<dbReference type="InterPro" id="IPR004107">
    <property type="entry name" value="Integrase_SAM-like_N"/>
</dbReference>
<dbReference type="PANTHER" id="PTHR30349:SF41">
    <property type="entry name" value="INTEGRASE_RECOMBINASE PROTEIN MJ0367-RELATED"/>
    <property type="match status" value="1"/>
</dbReference>
<dbReference type="InterPro" id="IPR010998">
    <property type="entry name" value="Integrase_recombinase_N"/>
</dbReference>
<dbReference type="Gene3D" id="1.10.443.10">
    <property type="entry name" value="Intergrase catalytic core"/>
    <property type="match status" value="1"/>
</dbReference>
<evidence type="ECO:0000256" key="5">
    <source>
        <dbReference type="PROSITE-ProRule" id="PRU01248"/>
    </source>
</evidence>
<comment type="caution">
    <text evidence="8">The sequence shown here is derived from an EMBL/GenBank/DDBJ whole genome shotgun (WGS) entry which is preliminary data.</text>
</comment>
<gene>
    <name evidence="8" type="ORF">RQM59_12865</name>
</gene>
<dbReference type="Gene3D" id="1.10.150.130">
    <property type="match status" value="1"/>
</dbReference>
<dbReference type="Pfam" id="PF13495">
    <property type="entry name" value="Phage_int_SAM_4"/>
    <property type="match status" value="1"/>
</dbReference>
<feature type="domain" description="Tyr recombinase" evidence="6">
    <location>
        <begin position="100"/>
        <end position="272"/>
    </location>
</feature>
<dbReference type="SUPFAM" id="SSF56349">
    <property type="entry name" value="DNA breaking-rejoining enzymes"/>
    <property type="match status" value="1"/>
</dbReference>
<evidence type="ECO:0000313" key="8">
    <source>
        <dbReference type="EMBL" id="MDT7833278.1"/>
    </source>
</evidence>
<dbReference type="Proteomes" id="UP001257277">
    <property type="component" value="Unassembled WGS sequence"/>
</dbReference>
<evidence type="ECO:0000259" key="6">
    <source>
        <dbReference type="PROSITE" id="PS51898"/>
    </source>
</evidence>
<dbReference type="PANTHER" id="PTHR30349">
    <property type="entry name" value="PHAGE INTEGRASE-RELATED"/>
    <property type="match status" value="1"/>
</dbReference>
<protein>
    <submittedName>
        <fullName evidence="8">Tyrosine-type recombinase/integrase</fullName>
    </submittedName>
</protein>
<dbReference type="InterPro" id="IPR044068">
    <property type="entry name" value="CB"/>
</dbReference>
<name>A0ABU3LIH3_9FLAO</name>
<proteinExistence type="inferred from homology"/>
<dbReference type="EMBL" id="JAVTTO010000005">
    <property type="protein sequence ID" value="MDT7833278.1"/>
    <property type="molecule type" value="Genomic_DNA"/>
</dbReference>
<dbReference type="RefSeq" id="WP_349242532.1">
    <property type="nucleotide sequence ID" value="NZ_JAVTTO010000005.1"/>
</dbReference>
<evidence type="ECO:0000313" key="9">
    <source>
        <dbReference type="Proteomes" id="UP001257277"/>
    </source>
</evidence>
<accession>A0ABU3LIH3</accession>
<dbReference type="InterPro" id="IPR050090">
    <property type="entry name" value="Tyrosine_recombinase_XerCD"/>
</dbReference>
<dbReference type="PROSITE" id="PS51900">
    <property type="entry name" value="CB"/>
    <property type="match status" value="1"/>
</dbReference>
<evidence type="ECO:0000256" key="4">
    <source>
        <dbReference type="ARBA" id="ARBA00023172"/>
    </source>
</evidence>